<organism evidence="4 5">
    <name type="scientific">Holzapfeliella floricola DSM 23037 = JCM 16512</name>
    <dbReference type="NCBI Taxonomy" id="1423744"/>
    <lineage>
        <taxon>Bacteria</taxon>
        <taxon>Bacillati</taxon>
        <taxon>Bacillota</taxon>
        <taxon>Bacilli</taxon>
        <taxon>Lactobacillales</taxon>
        <taxon>Lactobacillaceae</taxon>
        <taxon>Holzapfeliella</taxon>
    </lineage>
</organism>
<dbReference type="PANTHER" id="PTHR33392:SF6">
    <property type="entry name" value="POLYISOPRENYL-TEICHOIC ACID--PEPTIDOGLYCAN TEICHOIC ACID TRANSFERASE TAGU"/>
    <property type="match status" value="1"/>
</dbReference>
<evidence type="ECO:0000313" key="5">
    <source>
        <dbReference type="Proteomes" id="UP000051378"/>
    </source>
</evidence>
<comment type="caution">
    <text evidence="4">The sequence shown here is derived from an EMBL/GenBank/DDBJ whole genome shotgun (WGS) entry which is preliminary data.</text>
</comment>
<evidence type="ECO:0000256" key="1">
    <source>
        <dbReference type="ARBA" id="ARBA00006068"/>
    </source>
</evidence>
<dbReference type="InterPro" id="IPR004474">
    <property type="entry name" value="LytR_CpsA_psr"/>
</dbReference>
<feature type="coiled-coil region" evidence="2">
    <location>
        <begin position="309"/>
        <end position="336"/>
    </location>
</feature>
<dbReference type="PANTHER" id="PTHR33392">
    <property type="entry name" value="POLYISOPRENYL-TEICHOIC ACID--PEPTIDOGLYCAN TEICHOIC ACID TRANSFERASE TAGU"/>
    <property type="match status" value="1"/>
</dbReference>
<evidence type="ECO:0000256" key="2">
    <source>
        <dbReference type="SAM" id="Coils"/>
    </source>
</evidence>
<reference evidence="4 5" key="1">
    <citation type="journal article" date="2015" name="Genome Announc.">
        <title>Expanding the biotechnology potential of lactobacilli through comparative genomics of 213 strains and associated genera.</title>
        <authorList>
            <person name="Sun Z."/>
            <person name="Harris H.M."/>
            <person name="McCann A."/>
            <person name="Guo C."/>
            <person name="Argimon S."/>
            <person name="Zhang W."/>
            <person name="Yang X."/>
            <person name="Jeffery I.B."/>
            <person name="Cooney J.C."/>
            <person name="Kagawa T.F."/>
            <person name="Liu W."/>
            <person name="Song Y."/>
            <person name="Salvetti E."/>
            <person name="Wrobel A."/>
            <person name="Rasinkangas P."/>
            <person name="Parkhill J."/>
            <person name="Rea M.C."/>
            <person name="O'Sullivan O."/>
            <person name="Ritari J."/>
            <person name="Douillard F.P."/>
            <person name="Paul Ross R."/>
            <person name="Yang R."/>
            <person name="Briner A.E."/>
            <person name="Felis G.E."/>
            <person name="de Vos W.M."/>
            <person name="Barrangou R."/>
            <person name="Klaenhammer T.R."/>
            <person name="Caufield P.W."/>
            <person name="Cui Y."/>
            <person name="Zhang H."/>
            <person name="O'Toole P.W."/>
        </authorList>
    </citation>
    <scope>NUCLEOTIDE SEQUENCE [LARGE SCALE GENOMIC DNA]</scope>
    <source>
        <strain evidence="4 5">DSM 23037</strain>
    </source>
</reference>
<comment type="similarity">
    <text evidence="1">Belongs to the LytR/CpsA/Psr (LCP) family.</text>
</comment>
<dbReference type="NCBIfam" id="TIGR00350">
    <property type="entry name" value="lytR_cpsA_psr"/>
    <property type="match status" value="1"/>
</dbReference>
<dbReference type="EMBL" id="AYZL01000008">
    <property type="protein sequence ID" value="KRN04573.1"/>
    <property type="molecule type" value="Genomic_DNA"/>
</dbReference>
<proteinExistence type="inferred from homology"/>
<evidence type="ECO:0000313" key="4">
    <source>
        <dbReference type="EMBL" id="KRN04573.1"/>
    </source>
</evidence>
<dbReference type="InterPro" id="IPR050922">
    <property type="entry name" value="LytR/CpsA/Psr_CW_biosynth"/>
</dbReference>
<sequence length="372" mass="41703">MRDDYQRNESLKRTRKTRKKTKITHILALVLVLIIVISGASFAKVYLHAKSAINQTYHPVDNKQTTAIEDQKPISILLLGTDTGAFDRGDDRGNSDTLILATLNPKTNKTTLTSVPRDMLTEIQDDSTGMQKVNSAYNIGGSSLSMKTISSLVNVPIDYYVTVNMGALENIVDAIGGVEVDVPFAFYYGWTQFEKGPRTLTGHGALDYTRMRYDDPEGDYGRQKRQRQVIEAIAKKALSLDSVANFEAIFNVIKSNMQTNLSFDNMVGLFNNYRHAAQSISSDYIHGKDAWLAGGSYQLASTDELQRISNALRQNLELSQETVDNTETKQNQLNKQVDWKDLDAEYNYTIYSDQKLKNLPKASQQSHSSSEE</sequence>
<dbReference type="STRING" id="1423744.FC86_GL000021"/>
<keyword evidence="2" id="KW-0175">Coiled coil</keyword>
<dbReference type="Proteomes" id="UP000051378">
    <property type="component" value="Unassembled WGS sequence"/>
</dbReference>
<evidence type="ECO:0000259" key="3">
    <source>
        <dbReference type="Pfam" id="PF03816"/>
    </source>
</evidence>
<keyword evidence="5" id="KW-1185">Reference proteome</keyword>
<dbReference type="Pfam" id="PF03816">
    <property type="entry name" value="LytR_cpsA_psr"/>
    <property type="match status" value="1"/>
</dbReference>
<protein>
    <submittedName>
        <fullName evidence="4">Transcriptional regulator</fullName>
    </submittedName>
</protein>
<accession>A0A0R2DWE0</accession>
<dbReference type="RefSeq" id="WP_082618814.1">
    <property type="nucleotide sequence ID" value="NZ_AYZL01000008.1"/>
</dbReference>
<gene>
    <name evidence="4" type="ORF">FC86_GL000021</name>
</gene>
<name>A0A0R2DWE0_9LACO</name>
<dbReference type="Gene3D" id="3.40.630.190">
    <property type="entry name" value="LCP protein"/>
    <property type="match status" value="1"/>
</dbReference>
<dbReference type="AlphaFoldDB" id="A0A0R2DWE0"/>
<dbReference type="PATRIC" id="fig|1423744.4.peg.24"/>
<feature type="domain" description="Cell envelope-related transcriptional attenuator" evidence="3">
    <location>
        <begin position="94"/>
        <end position="238"/>
    </location>
</feature>